<proteinExistence type="predicted"/>
<name>A0A8T2S6P9_CERRI</name>
<reference evidence="1" key="1">
    <citation type="submission" date="2021-08" db="EMBL/GenBank/DDBJ databases">
        <title>WGS assembly of Ceratopteris richardii.</title>
        <authorList>
            <person name="Marchant D.B."/>
            <person name="Chen G."/>
            <person name="Jenkins J."/>
            <person name="Shu S."/>
            <person name="Leebens-Mack J."/>
            <person name="Grimwood J."/>
            <person name="Schmutz J."/>
            <person name="Soltis P."/>
            <person name="Soltis D."/>
            <person name="Chen Z.-H."/>
        </authorList>
    </citation>
    <scope>NUCLEOTIDE SEQUENCE</scope>
    <source>
        <strain evidence="1">Whitten #5841</strain>
        <tissue evidence="1">Leaf</tissue>
    </source>
</reference>
<organism evidence="1 2">
    <name type="scientific">Ceratopteris richardii</name>
    <name type="common">Triangle waterfern</name>
    <dbReference type="NCBI Taxonomy" id="49495"/>
    <lineage>
        <taxon>Eukaryota</taxon>
        <taxon>Viridiplantae</taxon>
        <taxon>Streptophyta</taxon>
        <taxon>Embryophyta</taxon>
        <taxon>Tracheophyta</taxon>
        <taxon>Polypodiopsida</taxon>
        <taxon>Polypodiidae</taxon>
        <taxon>Polypodiales</taxon>
        <taxon>Pteridineae</taxon>
        <taxon>Pteridaceae</taxon>
        <taxon>Parkerioideae</taxon>
        <taxon>Ceratopteris</taxon>
    </lineage>
</organism>
<dbReference type="OrthoDB" id="539365at2759"/>
<evidence type="ECO:0000313" key="2">
    <source>
        <dbReference type="Proteomes" id="UP000825935"/>
    </source>
</evidence>
<sequence length="135" mass="14179">MDRISRKDQGVLPSSLVPLTCSSIMDNAPLSVGSPLKLLSNGSRMSMSAERKEVRLATEAAFAVLAPAVIPKIAEAAPPRVSPSLKNFLLSVVTGDGVLVAIGDVEATVFIFDPVKRKSSPIIKSTGSTRMGRST</sequence>
<evidence type="ECO:0000313" key="1">
    <source>
        <dbReference type="EMBL" id="KAH7306674.1"/>
    </source>
</evidence>
<dbReference type="EMBL" id="CM035427">
    <property type="protein sequence ID" value="KAH7306674.1"/>
    <property type="molecule type" value="Genomic_DNA"/>
</dbReference>
<comment type="caution">
    <text evidence="1">The sequence shown here is derived from an EMBL/GenBank/DDBJ whole genome shotgun (WGS) entry which is preliminary data.</text>
</comment>
<dbReference type="PANTHER" id="PTHR34455">
    <property type="entry name" value="OS07G0673550 PROTEIN"/>
    <property type="match status" value="1"/>
</dbReference>
<gene>
    <name evidence="1" type="ORF">KP509_22G024500</name>
</gene>
<protein>
    <submittedName>
        <fullName evidence="1">Uncharacterized protein</fullName>
    </submittedName>
</protein>
<accession>A0A8T2S6P9</accession>
<keyword evidence="2" id="KW-1185">Reference proteome</keyword>
<dbReference type="Proteomes" id="UP000825935">
    <property type="component" value="Chromosome 22"/>
</dbReference>
<dbReference type="PANTHER" id="PTHR34455:SF1">
    <property type="entry name" value="OS07G0673550 PROTEIN"/>
    <property type="match status" value="1"/>
</dbReference>
<dbReference type="AlphaFoldDB" id="A0A8T2S6P9"/>